<dbReference type="Proteomes" id="UP000253508">
    <property type="component" value="Unassembled WGS sequence"/>
</dbReference>
<dbReference type="InterPro" id="IPR029068">
    <property type="entry name" value="Glyas_Bleomycin-R_OHBP_Dase"/>
</dbReference>
<proteinExistence type="predicted"/>
<evidence type="ECO:0000313" key="1">
    <source>
        <dbReference type="EMBL" id="RCK58424.1"/>
    </source>
</evidence>
<accession>A0A367XXW5</accession>
<dbReference type="AlphaFoldDB" id="A0A367XXW5"/>
<dbReference type="OrthoDB" id="3296095at2"/>
<keyword evidence="2" id="KW-1185">Reference proteome</keyword>
<protein>
    <recommendedName>
        <fullName evidence="3">VOC family protein</fullName>
    </recommendedName>
</protein>
<dbReference type="SUPFAM" id="SSF54593">
    <property type="entry name" value="Glyoxalase/Bleomycin resistance protein/Dihydroxybiphenyl dioxygenase"/>
    <property type="match status" value="1"/>
</dbReference>
<dbReference type="EMBL" id="QORO01000003">
    <property type="protein sequence ID" value="RCK58424.1"/>
    <property type="molecule type" value="Genomic_DNA"/>
</dbReference>
<organism evidence="1 2">
    <name type="scientific">Microbacterium sorbitolivorans</name>
    <dbReference type="NCBI Taxonomy" id="1867410"/>
    <lineage>
        <taxon>Bacteria</taxon>
        <taxon>Bacillati</taxon>
        <taxon>Actinomycetota</taxon>
        <taxon>Actinomycetes</taxon>
        <taxon>Micrococcales</taxon>
        <taxon>Microbacteriaceae</taxon>
        <taxon>Microbacterium</taxon>
    </lineage>
</organism>
<sequence>MTAVQQIVYARDTAAWHRMAEAMGLVAPYPATPEWAEFHGQGSLAIHHATDAHPAGSVDLHLLVDSLDDAESALADWGVTRELMEGVGDLLKVPGITIAEGSVPAREGALAMQPIWFAPDIDRPRRILEALGLRASIAADRGGWVDFASNSGSVGLHHADAESVGPSFVALELEHLAASLRDAGFDAAIIDEAYGRTVRFPDPDGIGEVWINEPQLDMHGYHRED</sequence>
<name>A0A367XXW5_9MICO</name>
<comment type="caution">
    <text evidence="1">The sequence shown here is derived from an EMBL/GenBank/DDBJ whole genome shotgun (WGS) entry which is preliminary data.</text>
</comment>
<dbReference type="RefSeq" id="WP_114118028.1">
    <property type="nucleotide sequence ID" value="NZ_BMHU01000002.1"/>
</dbReference>
<evidence type="ECO:0008006" key="3">
    <source>
        <dbReference type="Google" id="ProtNLM"/>
    </source>
</evidence>
<evidence type="ECO:0000313" key="2">
    <source>
        <dbReference type="Proteomes" id="UP000253508"/>
    </source>
</evidence>
<gene>
    <name evidence="1" type="ORF">DTO57_09655</name>
</gene>
<reference evidence="1 2" key="1">
    <citation type="submission" date="2018-07" db="EMBL/GenBank/DDBJ databases">
        <title>Microbacterium endoborsara sp. nov., a novel actinobacterium isolated from Borszczowia aralocaspica.</title>
        <authorList>
            <person name="An D."/>
        </authorList>
    </citation>
    <scope>NUCLEOTIDE SEQUENCE [LARGE SCALE GENOMIC DNA]</scope>
    <source>
        <strain evidence="1 2">C1.15228</strain>
    </source>
</reference>